<evidence type="ECO:0000313" key="2">
    <source>
        <dbReference type="Proteomes" id="UP000536262"/>
    </source>
</evidence>
<organism evidence="1 2">
    <name type="scientific">Aminobacter aganoensis</name>
    <dbReference type="NCBI Taxonomy" id="83264"/>
    <lineage>
        <taxon>Bacteria</taxon>
        <taxon>Pseudomonadati</taxon>
        <taxon>Pseudomonadota</taxon>
        <taxon>Alphaproteobacteria</taxon>
        <taxon>Hyphomicrobiales</taxon>
        <taxon>Phyllobacteriaceae</taxon>
        <taxon>Aminobacter</taxon>
    </lineage>
</organism>
<dbReference type="AlphaFoldDB" id="A0A7X0CBW9"/>
<dbReference type="Proteomes" id="UP000536262">
    <property type="component" value="Unassembled WGS sequence"/>
</dbReference>
<sequence length="105" mass="11594">MHEAQRKRPHLRDVASAKCFRCHAGDRGIAAKAAGAGGGCTQLRLLAAVDLLFDHPLLTLHHPVLFPVANFFLGLGGRDRVNADIDRWTDRSLDTTCQRHRQASE</sequence>
<evidence type="ECO:0000313" key="1">
    <source>
        <dbReference type="EMBL" id="MBB6352302.1"/>
    </source>
</evidence>
<accession>A0A7X0CBW9</accession>
<name>A0A7X0CBW9_9HYPH</name>
<dbReference type="EMBL" id="JACHOU010000001">
    <property type="protein sequence ID" value="MBB6352302.1"/>
    <property type="molecule type" value="Genomic_DNA"/>
</dbReference>
<keyword evidence="2" id="KW-1185">Reference proteome</keyword>
<protein>
    <submittedName>
        <fullName evidence="1">Uncharacterized protein</fullName>
    </submittedName>
</protein>
<comment type="caution">
    <text evidence="1">The sequence shown here is derived from an EMBL/GenBank/DDBJ whole genome shotgun (WGS) entry which is preliminary data.</text>
</comment>
<gene>
    <name evidence="1" type="ORF">GGR00_000054</name>
</gene>
<proteinExistence type="predicted"/>
<reference evidence="1 2" key="1">
    <citation type="submission" date="2020-08" db="EMBL/GenBank/DDBJ databases">
        <title>Genomic Encyclopedia of Type Strains, Phase IV (KMG-IV): sequencing the most valuable type-strain genomes for metagenomic binning, comparative biology and taxonomic classification.</title>
        <authorList>
            <person name="Goeker M."/>
        </authorList>
    </citation>
    <scope>NUCLEOTIDE SEQUENCE [LARGE SCALE GENOMIC DNA]</scope>
    <source>
        <strain evidence="1 2">DSM 7051</strain>
    </source>
</reference>